<comment type="caution">
    <text evidence="2">The sequence shown here is derived from an EMBL/GenBank/DDBJ whole genome shotgun (WGS) entry which is preliminary data.</text>
</comment>
<dbReference type="AlphaFoldDB" id="A0A5B7FZK6"/>
<name>A0A5B7FZK6_PORTR</name>
<feature type="compositionally biased region" description="Basic and acidic residues" evidence="1">
    <location>
        <begin position="1"/>
        <end position="14"/>
    </location>
</feature>
<gene>
    <name evidence="2" type="ORF">E2C01_044587</name>
</gene>
<dbReference type="Proteomes" id="UP000324222">
    <property type="component" value="Unassembled WGS sequence"/>
</dbReference>
<protein>
    <submittedName>
        <fullName evidence="2">Uncharacterized protein</fullName>
    </submittedName>
</protein>
<organism evidence="2 3">
    <name type="scientific">Portunus trituberculatus</name>
    <name type="common">Swimming crab</name>
    <name type="synonym">Neptunus trituberculatus</name>
    <dbReference type="NCBI Taxonomy" id="210409"/>
    <lineage>
        <taxon>Eukaryota</taxon>
        <taxon>Metazoa</taxon>
        <taxon>Ecdysozoa</taxon>
        <taxon>Arthropoda</taxon>
        <taxon>Crustacea</taxon>
        <taxon>Multicrustacea</taxon>
        <taxon>Malacostraca</taxon>
        <taxon>Eumalacostraca</taxon>
        <taxon>Eucarida</taxon>
        <taxon>Decapoda</taxon>
        <taxon>Pleocyemata</taxon>
        <taxon>Brachyura</taxon>
        <taxon>Eubrachyura</taxon>
        <taxon>Portunoidea</taxon>
        <taxon>Portunidae</taxon>
        <taxon>Portuninae</taxon>
        <taxon>Portunus</taxon>
    </lineage>
</organism>
<keyword evidence="3" id="KW-1185">Reference proteome</keyword>
<evidence type="ECO:0000313" key="3">
    <source>
        <dbReference type="Proteomes" id="UP000324222"/>
    </source>
</evidence>
<reference evidence="2 3" key="1">
    <citation type="submission" date="2019-05" db="EMBL/GenBank/DDBJ databases">
        <title>Another draft genome of Portunus trituberculatus and its Hox gene families provides insights of decapod evolution.</title>
        <authorList>
            <person name="Jeong J.-H."/>
            <person name="Song I."/>
            <person name="Kim S."/>
            <person name="Choi T."/>
            <person name="Kim D."/>
            <person name="Ryu S."/>
            <person name="Kim W."/>
        </authorList>
    </citation>
    <scope>NUCLEOTIDE SEQUENCE [LARGE SCALE GENOMIC DNA]</scope>
    <source>
        <tissue evidence="2">Muscle</tissue>
    </source>
</reference>
<dbReference type="EMBL" id="VSRR010009715">
    <property type="protein sequence ID" value="MPC50757.1"/>
    <property type="molecule type" value="Genomic_DNA"/>
</dbReference>
<sequence>MKQSEGGREGKKQNVGEAAGRKKMRPPSGSTDRPAPCCLSPHLRRSQSSITLHWPAARHNTPPRADASAHSITQTLCSEVNAELTGKVDVKITSSTQVCVVSPLAGRSIASSPPLTYRAARRLDQES</sequence>
<evidence type="ECO:0000313" key="2">
    <source>
        <dbReference type="EMBL" id="MPC50757.1"/>
    </source>
</evidence>
<proteinExistence type="predicted"/>
<evidence type="ECO:0000256" key="1">
    <source>
        <dbReference type="SAM" id="MobiDB-lite"/>
    </source>
</evidence>
<accession>A0A5B7FZK6</accession>
<feature type="region of interest" description="Disordered" evidence="1">
    <location>
        <begin position="1"/>
        <end position="39"/>
    </location>
</feature>